<name>L0HIW9_METFS</name>
<proteinExistence type="predicted"/>
<accession>L0HIW9</accession>
<dbReference type="RefSeq" id="WP_015286211.1">
    <property type="nucleotide sequence ID" value="NC_019943.1"/>
</dbReference>
<gene>
    <name evidence="2" type="ordered locus">Metfor_2243</name>
</gene>
<dbReference type="OrthoDB" id="382739at2157"/>
<feature type="transmembrane region" description="Helical" evidence="1">
    <location>
        <begin position="64"/>
        <end position="85"/>
    </location>
</feature>
<feature type="transmembrane region" description="Helical" evidence="1">
    <location>
        <begin position="247"/>
        <end position="265"/>
    </location>
</feature>
<evidence type="ECO:0000313" key="2">
    <source>
        <dbReference type="EMBL" id="AGB03248.1"/>
    </source>
</evidence>
<dbReference type="GeneID" id="14309635"/>
<dbReference type="InParanoid" id="L0HIW9"/>
<dbReference type="eggNOG" id="arCOG08220">
    <property type="taxonomic scope" value="Archaea"/>
</dbReference>
<keyword evidence="3" id="KW-1185">Reference proteome</keyword>
<reference evidence="2 3" key="2">
    <citation type="journal article" date="2014" name="Genome Announc.">
        <title>Complete Genome Sequence of Methanoregula formicica SMSPT, a Mesophilic Hydrogenotrophic Methanogen Isolated from a Methanogenic Upflow Anaerobic Sludge Blanket Reactor.</title>
        <authorList>
            <person name="Yamamoto K."/>
            <person name="Tamaki H."/>
            <person name="Cadillo-Quiroz H."/>
            <person name="Imachi H."/>
            <person name="Kyrpides N."/>
            <person name="Woyke T."/>
            <person name="Goodwin L."/>
            <person name="Zinder S.H."/>
            <person name="Kamagata Y."/>
            <person name="Liu W.T."/>
        </authorList>
    </citation>
    <scope>NUCLEOTIDE SEQUENCE [LARGE SCALE GENOMIC DNA]</scope>
    <source>
        <strain evidence="3">DSM 22288 / NBRC 105244 / SMSP</strain>
    </source>
</reference>
<feature type="transmembrane region" description="Helical" evidence="1">
    <location>
        <begin position="132"/>
        <end position="154"/>
    </location>
</feature>
<keyword evidence="1" id="KW-1133">Transmembrane helix</keyword>
<reference evidence="3" key="1">
    <citation type="submission" date="2011-12" db="EMBL/GenBank/DDBJ databases">
        <title>Complete sequence of Methanoregula formicicum SMSP.</title>
        <authorList>
            <person name="Lucas S."/>
            <person name="Han J."/>
            <person name="Lapidus A."/>
            <person name="Cheng J.-F."/>
            <person name="Goodwin L."/>
            <person name="Pitluck S."/>
            <person name="Peters L."/>
            <person name="Ovchinnikova G."/>
            <person name="Teshima H."/>
            <person name="Detter J.C."/>
            <person name="Han C."/>
            <person name="Tapia R."/>
            <person name="Land M."/>
            <person name="Hauser L."/>
            <person name="Kyrpides N."/>
            <person name="Ivanova N."/>
            <person name="Pagani I."/>
            <person name="Imachi H."/>
            <person name="Tamaki H."/>
            <person name="Sekiguchi Y."/>
            <person name="Kamagata Y."/>
            <person name="Cadillo-Quiroz H."/>
            <person name="Zinder S."/>
            <person name="Liu W.-T."/>
            <person name="Woyke T."/>
        </authorList>
    </citation>
    <scope>NUCLEOTIDE SEQUENCE [LARGE SCALE GENOMIC DNA]</scope>
    <source>
        <strain evidence="3">DSM 22288 / NBRC 105244 / SMSP</strain>
    </source>
</reference>
<evidence type="ECO:0000313" key="3">
    <source>
        <dbReference type="Proteomes" id="UP000010824"/>
    </source>
</evidence>
<organism evidence="2 3">
    <name type="scientific">Methanoregula formicica (strain DSM 22288 / NBRC 105244 / SMSP)</name>
    <dbReference type="NCBI Taxonomy" id="593750"/>
    <lineage>
        <taxon>Archaea</taxon>
        <taxon>Methanobacteriati</taxon>
        <taxon>Methanobacteriota</taxon>
        <taxon>Stenosarchaea group</taxon>
        <taxon>Methanomicrobia</taxon>
        <taxon>Methanomicrobiales</taxon>
        <taxon>Methanoregulaceae</taxon>
        <taxon>Methanoregula</taxon>
    </lineage>
</organism>
<dbReference type="STRING" id="593750.Metfor_2243"/>
<dbReference type="HOGENOM" id="CLU_751449_0_0_2"/>
<dbReference type="Proteomes" id="UP000010824">
    <property type="component" value="Chromosome"/>
</dbReference>
<sequence length="373" mass="42038" precursor="true">MTTHPAHPHDSSLLSGVIAGERAAAERECRTFQEQKEPQSLQHIVLALCFLTNIVLFLARPDYIVLFIAASFYLNMFYFLTFLVPTSPGAVSLQKPEIIRFHTWLWENGIRSGTRQFTRIFINAFFMNCRTLTFPLGLLFSIDIVFTLVVWYAGLVPGSTALFVIAQSLIIITFYGLVWKVEPFTAGFAKNLDRFKSRLSRDLPPAIISLLFLTGFLAVIFLFLTSIILLPGITLNTFLTESGLKELAHRVSLLAVLAVSQYFIVRTLHGQRSRVMAGRLMDYRLLLLKNLARDIAEGRDDTGDIESRYEMTSRLLESRIYRITRNTLAGAFPVCIVDPDFSVMMDTTTLTAIKGYIREDRDGGGALPPLPPR</sequence>
<keyword evidence="1" id="KW-0812">Transmembrane</keyword>
<feature type="transmembrane region" description="Helical" evidence="1">
    <location>
        <begin position="202"/>
        <end position="235"/>
    </location>
</feature>
<feature type="transmembrane region" description="Helical" evidence="1">
    <location>
        <begin position="40"/>
        <end position="58"/>
    </location>
</feature>
<evidence type="ECO:0000256" key="1">
    <source>
        <dbReference type="SAM" id="Phobius"/>
    </source>
</evidence>
<protein>
    <submittedName>
        <fullName evidence="2">Uncharacterized protein</fullName>
    </submittedName>
</protein>
<dbReference type="AlphaFoldDB" id="L0HIW9"/>
<feature type="transmembrane region" description="Helical" evidence="1">
    <location>
        <begin position="160"/>
        <end position="181"/>
    </location>
</feature>
<dbReference type="KEGG" id="mfo:Metfor_2243"/>
<dbReference type="EMBL" id="CP003167">
    <property type="protein sequence ID" value="AGB03248.1"/>
    <property type="molecule type" value="Genomic_DNA"/>
</dbReference>
<keyword evidence="1" id="KW-0472">Membrane</keyword>